<dbReference type="EMBL" id="JRLX01000004">
    <property type="protein sequence ID" value="KGO87639.1"/>
    <property type="molecule type" value="Genomic_DNA"/>
</dbReference>
<gene>
    <name evidence="1" type="ORF">Q765_05780</name>
</gene>
<dbReference type="RefSeq" id="WP_020212520.1">
    <property type="nucleotide sequence ID" value="NZ_JRLX01000004.1"/>
</dbReference>
<dbReference type="Proteomes" id="UP000030152">
    <property type="component" value="Unassembled WGS sequence"/>
</dbReference>
<reference evidence="1 2" key="1">
    <citation type="submission" date="2013-09" db="EMBL/GenBank/DDBJ databases">
        <authorList>
            <person name="Zeng Z."/>
            <person name="Chen C."/>
        </authorList>
    </citation>
    <scope>NUCLEOTIDE SEQUENCE [LARGE SCALE GENOMIC DNA]</scope>
    <source>
        <strain evidence="1 2">WB 3.3-2</strain>
    </source>
</reference>
<evidence type="ECO:0000313" key="1">
    <source>
        <dbReference type="EMBL" id="KGO87639.1"/>
    </source>
</evidence>
<name>A0A0A2M5V2_9FLAO</name>
<proteinExistence type="predicted"/>
<dbReference type="eggNOG" id="ENOG5032HG5">
    <property type="taxonomic scope" value="Bacteria"/>
</dbReference>
<organism evidence="1 2">
    <name type="scientific">Flavobacterium rivuli WB 3.3-2 = DSM 21788</name>
    <dbReference type="NCBI Taxonomy" id="1121895"/>
    <lineage>
        <taxon>Bacteria</taxon>
        <taxon>Pseudomonadati</taxon>
        <taxon>Bacteroidota</taxon>
        <taxon>Flavobacteriia</taxon>
        <taxon>Flavobacteriales</taxon>
        <taxon>Flavobacteriaceae</taxon>
        <taxon>Flavobacterium</taxon>
    </lineage>
</organism>
<accession>A0A0A2M5V2</accession>
<comment type="caution">
    <text evidence="1">The sequence shown here is derived from an EMBL/GenBank/DDBJ whole genome shotgun (WGS) entry which is preliminary data.</text>
</comment>
<dbReference type="AlphaFoldDB" id="A0A0A2M5V2"/>
<sequence>MNRLRKIINNNKGVVAFLLVLFFLTAGLSKSFVSAISLKAKKEVAERNTSSKHVLTSLNGAGSSLSFLDQLKDTDSDDFEFAFFGNYLNTQLLPVIAKEHKFSEFVAYNTIYPGQLYDLYCNWKFHLS</sequence>
<protein>
    <submittedName>
        <fullName evidence="1">Uncharacterized protein</fullName>
    </submittedName>
</protein>
<evidence type="ECO:0000313" key="2">
    <source>
        <dbReference type="Proteomes" id="UP000030152"/>
    </source>
</evidence>
<dbReference type="OrthoDB" id="1377072at2"/>
<keyword evidence="2" id="KW-1185">Reference proteome</keyword>